<dbReference type="InterPro" id="IPR008979">
    <property type="entry name" value="Galactose-bd-like_sf"/>
</dbReference>
<dbReference type="Pfam" id="PF14310">
    <property type="entry name" value="Fn3-like"/>
    <property type="match status" value="1"/>
</dbReference>
<dbReference type="Gene3D" id="2.60.120.260">
    <property type="entry name" value="Galactose-binding domain-like"/>
    <property type="match status" value="3"/>
</dbReference>
<dbReference type="RefSeq" id="WP_223104664.1">
    <property type="nucleotide sequence ID" value="NZ_CP061913.1"/>
</dbReference>
<dbReference type="InterPro" id="IPR026891">
    <property type="entry name" value="Fn3-like"/>
</dbReference>
<dbReference type="PROSITE" id="PS51318">
    <property type="entry name" value="TAT"/>
    <property type="match status" value="1"/>
</dbReference>
<dbReference type="PRINTS" id="PR00133">
    <property type="entry name" value="GLHYDRLASE3"/>
</dbReference>
<accession>A0ABV5MD24</accession>
<proteinExistence type="inferred from homology"/>
<sequence length="1109" mass="114539">MPIRRTLLAAGLVAALAGGLVAGVRAAEAADQPWRDASQTPAQRADELLAAMTQAEKLTMLHGGAGCGFAGCVDANTRLGIPQIRLQDGPVGAGDGFTGVTQMPAPVAAAASFDTALARQYGEVLGSEQWGKGTNVVLAPTINIVRDPRWGRAFESFGEDPYLAGQIGAADIQGIQSQGPMAQVKHYAAYNQETNRNTLSDNVIVDARTQREIYLPAFETAVQQGQADSVMCSYSAVNGAFACENGPLQNDVLKRDLGFTGFITSDWGATHSTVASANNGLDMEMPGSQYFGSPLTTAVQNGQVSAATIDEHVRRILLSMFRRGLFDRAQTVNTAAVVTTAAHAGVARQVAQEGAVLLKNASNALPLATGANVAVIGPGGGTRAMAQGGGSAAVNAPYLVTPYDAIRARSASAVYAPGIASADGALPPVPAGAFTGLTAAYYNSTDLSGSAVLTRAESGIDKVWGGASPAAGVNATNWSARYTATLKPAATGTYQFSLTSDDGSRLLINGQQVINNWFNQGSTTRTGSVALTAGQSVSIEVDYFQGGGASNLTLGWSAPGQSVHDQAIAAARTAGTALVFVDNFESEGSDLAGIDLAAAQNQLVTDVAAVNPNTVVVVNSGSAVTMPWLGSVKAVIEAWYPGQEDGNALAALLYGDANFTGRLPVTFPARLADAPASSAAQWPGQGGQVRYSEGLKVGYRWYDAQNVAPLFPFGHGLSYTTFAYANLTVGAPDAAGRVAVAFDVTNTGQRAGSEIPQVYVGQPNATAEPPKNLRGFTRVTLAAGQTQRVTVTLDARSFQYWGTAWTTAAGTHQVYVGASSRDIRLTGQVVIGGSTPVETPLPRTGWTATASATGGADVPARVLDGDAGTRWSTGAPMAAGQWLQVDLGTAQTFDRLRLDSAGSTNDYARGYQVLTSADGVSWSAPVATGTGTGALLTATFPAQTARYVRIVQTGTSSSWWSVAELNLDTSGTVTQPTGGVLPRTGWTATASATGGADVPARVLDGDTATRWSTGAPMAAGQWLQLDLGAARTFKELRMDSAGSAADYARGYQVLTSADGVSWSAPIATGTGSAALVTATFPAQTVRYLRIVQTGTSTSWWSIAELNLYA</sequence>
<dbReference type="InterPro" id="IPR050288">
    <property type="entry name" value="Cellulose_deg_GH3"/>
</dbReference>
<keyword evidence="2 6" id="KW-0378">Hydrolase</keyword>
<dbReference type="PROSITE" id="PS51820">
    <property type="entry name" value="PA14"/>
    <property type="match status" value="1"/>
</dbReference>
<gene>
    <name evidence="6" type="ORF">ACFFTR_26985</name>
</gene>
<evidence type="ECO:0000313" key="7">
    <source>
        <dbReference type="Proteomes" id="UP001589608"/>
    </source>
</evidence>
<protein>
    <submittedName>
        <fullName evidence="6">Glycoside hydrolase family 3 C-terminal domain-containing protein</fullName>
    </submittedName>
</protein>
<dbReference type="Pfam" id="PF00933">
    <property type="entry name" value="Glyco_hydro_3"/>
    <property type="match status" value="1"/>
</dbReference>
<keyword evidence="7" id="KW-1185">Reference proteome</keyword>
<dbReference type="PANTHER" id="PTHR42715">
    <property type="entry name" value="BETA-GLUCOSIDASE"/>
    <property type="match status" value="1"/>
</dbReference>
<dbReference type="SMART" id="SM00758">
    <property type="entry name" value="PA14"/>
    <property type="match status" value="1"/>
</dbReference>
<feature type="domain" description="F5/8 type C" evidence="4">
    <location>
        <begin position="973"/>
        <end position="1109"/>
    </location>
</feature>
<comment type="caution">
    <text evidence="6">The sequence shown here is derived from an EMBL/GenBank/DDBJ whole genome shotgun (WGS) entry which is preliminary data.</text>
</comment>
<dbReference type="SUPFAM" id="SSF51445">
    <property type="entry name" value="(Trans)glycosidases"/>
    <property type="match status" value="1"/>
</dbReference>
<dbReference type="SMART" id="SM01217">
    <property type="entry name" value="Fn3_like"/>
    <property type="match status" value="1"/>
</dbReference>
<dbReference type="InterPro" id="IPR011658">
    <property type="entry name" value="PA14_dom"/>
</dbReference>
<dbReference type="Pfam" id="PF00754">
    <property type="entry name" value="F5_F8_type_C"/>
    <property type="match status" value="2"/>
</dbReference>
<evidence type="ECO:0000259" key="5">
    <source>
        <dbReference type="PROSITE" id="PS51820"/>
    </source>
</evidence>
<dbReference type="InterPro" id="IPR002772">
    <property type="entry name" value="Glyco_hydro_3_C"/>
</dbReference>
<dbReference type="Proteomes" id="UP001589608">
    <property type="component" value="Unassembled WGS sequence"/>
</dbReference>
<dbReference type="InterPro" id="IPR013783">
    <property type="entry name" value="Ig-like_fold"/>
</dbReference>
<dbReference type="EMBL" id="JBHMCA010000049">
    <property type="protein sequence ID" value="MFB9446751.1"/>
    <property type="molecule type" value="Genomic_DNA"/>
</dbReference>
<feature type="domain" description="PA14" evidence="5">
    <location>
        <begin position="432"/>
        <end position="572"/>
    </location>
</feature>
<dbReference type="Pfam" id="PF01915">
    <property type="entry name" value="Glyco_hydro_3_C"/>
    <property type="match status" value="1"/>
</dbReference>
<dbReference type="SUPFAM" id="SSF49785">
    <property type="entry name" value="Galactose-binding domain-like"/>
    <property type="match status" value="2"/>
</dbReference>
<dbReference type="InterPro" id="IPR036962">
    <property type="entry name" value="Glyco_hydro_3_N_sf"/>
</dbReference>
<dbReference type="InterPro" id="IPR017853">
    <property type="entry name" value="GH"/>
</dbReference>
<dbReference type="SUPFAM" id="SSF52279">
    <property type="entry name" value="Beta-D-glucan exohydrolase, C-terminal domain"/>
    <property type="match status" value="1"/>
</dbReference>
<organism evidence="6 7">
    <name type="scientific">Dactylosporangium vinaceum</name>
    <dbReference type="NCBI Taxonomy" id="53362"/>
    <lineage>
        <taxon>Bacteria</taxon>
        <taxon>Bacillati</taxon>
        <taxon>Actinomycetota</taxon>
        <taxon>Actinomycetes</taxon>
        <taxon>Micromonosporales</taxon>
        <taxon>Micromonosporaceae</taxon>
        <taxon>Dactylosporangium</taxon>
    </lineage>
</organism>
<dbReference type="PROSITE" id="PS50022">
    <property type="entry name" value="FA58C_3"/>
    <property type="match status" value="2"/>
</dbReference>
<dbReference type="GO" id="GO:0016787">
    <property type="term" value="F:hydrolase activity"/>
    <property type="evidence" value="ECO:0007669"/>
    <property type="project" value="UniProtKB-KW"/>
</dbReference>
<dbReference type="PANTHER" id="PTHR42715:SF10">
    <property type="entry name" value="BETA-GLUCOSIDASE"/>
    <property type="match status" value="1"/>
</dbReference>
<feature type="domain" description="F5/8 type C" evidence="4">
    <location>
        <begin position="826"/>
        <end position="972"/>
    </location>
</feature>
<dbReference type="Gene3D" id="3.20.20.300">
    <property type="entry name" value="Glycoside hydrolase, family 3, N-terminal domain"/>
    <property type="match status" value="1"/>
</dbReference>
<dbReference type="Gene3D" id="2.60.40.10">
    <property type="entry name" value="Immunoglobulins"/>
    <property type="match status" value="1"/>
</dbReference>
<reference evidence="6 7" key="1">
    <citation type="submission" date="2024-09" db="EMBL/GenBank/DDBJ databases">
        <authorList>
            <person name="Sun Q."/>
            <person name="Mori K."/>
        </authorList>
    </citation>
    <scope>NUCLEOTIDE SEQUENCE [LARGE SCALE GENOMIC DNA]</scope>
    <source>
        <strain evidence="6 7">JCM 3307</strain>
    </source>
</reference>
<feature type="chain" id="PRO_5046279162" evidence="3">
    <location>
        <begin position="27"/>
        <end position="1109"/>
    </location>
</feature>
<evidence type="ECO:0000259" key="4">
    <source>
        <dbReference type="PROSITE" id="PS50022"/>
    </source>
</evidence>
<dbReference type="InterPro" id="IPR006311">
    <property type="entry name" value="TAT_signal"/>
</dbReference>
<dbReference type="InterPro" id="IPR036881">
    <property type="entry name" value="Glyco_hydro_3_C_sf"/>
</dbReference>
<evidence type="ECO:0000256" key="1">
    <source>
        <dbReference type="ARBA" id="ARBA00005336"/>
    </source>
</evidence>
<dbReference type="Gene3D" id="3.40.50.1700">
    <property type="entry name" value="Glycoside hydrolase family 3 C-terminal domain"/>
    <property type="match status" value="1"/>
</dbReference>
<comment type="similarity">
    <text evidence="1">Belongs to the glycosyl hydrolase 3 family.</text>
</comment>
<keyword evidence="3" id="KW-0732">Signal</keyword>
<dbReference type="InterPro" id="IPR037524">
    <property type="entry name" value="PA14/GLEYA"/>
</dbReference>
<dbReference type="InterPro" id="IPR000421">
    <property type="entry name" value="FA58C"/>
</dbReference>
<evidence type="ECO:0000256" key="2">
    <source>
        <dbReference type="ARBA" id="ARBA00022801"/>
    </source>
</evidence>
<dbReference type="InterPro" id="IPR001764">
    <property type="entry name" value="Glyco_hydro_3_N"/>
</dbReference>
<evidence type="ECO:0000313" key="6">
    <source>
        <dbReference type="EMBL" id="MFB9446751.1"/>
    </source>
</evidence>
<feature type="signal peptide" evidence="3">
    <location>
        <begin position="1"/>
        <end position="26"/>
    </location>
</feature>
<evidence type="ECO:0000256" key="3">
    <source>
        <dbReference type="SAM" id="SignalP"/>
    </source>
</evidence>
<dbReference type="Pfam" id="PF07691">
    <property type="entry name" value="PA14"/>
    <property type="match status" value="1"/>
</dbReference>
<name>A0ABV5MD24_9ACTN</name>